<evidence type="ECO:0000313" key="3">
    <source>
        <dbReference type="Proteomes" id="UP000000226"/>
    </source>
</evidence>
<evidence type="ECO:0000313" key="2">
    <source>
        <dbReference type="EMBL" id="ESW26277.1"/>
    </source>
</evidence>
<name>V7C7Y5_PHAVU</name>
<gene>
    <name evidence="2" type="ORF">PHAVU_003G105400g</name>
</gene>
<dbReference type="SMR" id="V7C7Y5"/>
<keyword evidence="3" id="KW-1185">Reference proteome</keyword>
<protein>
    <submittedName>
        <fullName evidence="2">Uncharacterized protein</fullName>
    </submittedName>
</protein>
<dbReference type="AlphaFoldDB" id="V7C7Y5"/>
<sequence length="80" mass="9207">MVTVLIKPTHLKLRMSKLEDAMAKLVVNQENSMTTIRNIEIQKGQMAKQLAERHNGQFSVNYQSNPKEHCNNVVTEKKNK</sequence>
<dbReference type="Gramene" id="ESW26277">
    <property type="protein sequence ID" value="ESW26277"/>
    <property type="gene ID" value="PHAVU_003G105400g"/>
</dbReference>
<dbReference type="OMA" id="ERHNGQF"/>
<organism evidence="2 3">
    <name type="scientific">Phaseolus vulgaris</name>
    <name type="common">Kidney bean</name>
    <name type="synonym">French bean</name>
    <dbReference type="NCBI Taxonomy" id="3885"/>
    <lineage>
        <taxon>Eukaryota</taxon>
        <taxon>Viridiplantae</taxon>
        <taxon>Streptophyta</taxon>
        <taxon>Embryophyta</taxon>
        <taxon>Tracheophyta</taxon>
        <taxon>Spermatophyta</taxon>
        <taxon>Magnoliopsida</taxon>
        <taxon>eudicotyledons</taxon>
        <taxon>Gunneridae</taxon>
        <taxon>Pentapetalae</taxon>
        <taxon>rosids</taxon>
        <taxon>fabids</taxon>
        <taxon>Fabales</taxon>
        <taxon>Fabaceae</taxon>
        <taxon>Papilionoideae</taxon>
        <taxon>50 kb inversion clade</taxon>
        <taxon>NPAAA clade</taxon>
        <taxon>indigoferoid/millettioid clade</taxon>
        <taxon>Phaseoleae</taxon>
        <taxon>Phaseolus</taxon>
    </lineage>
</organism>
<reference evidence="3" key="1">
    <citation type="journal article" date="2014" name="Nat. Genet.">
        <title>A reference genome for common bean and genome-wide analysis of dual domestications.</title>
        <authorList>
            <person name="Schmutz J."/>
            <person name="McClean P.E."/>
            <person name="Mamidi S."/>
            <person name="Wu G.A."/>
            <person name="Cannon S.B."/>
            <person name="Grimwood J."/>
            <person name="Jenkins J."/>
            <person name="Shu S."/>
            <person name="Song Q."/>
            <person name="Chavarro C."/>
            <person name="Torres-Torres M."/>
            <person name="Geffroy V."/>
            <person name="Moghaddam S.M."/>
            <person name="Gao D."/>
            <person name="Abernathy B."/>
            <person name="Barry K."/>
            <person name="Blair M."/>
            <person name="Brick M.A."/>
            <person name="Chovatia M."/>
            <person name="Gepts P."/>
            <person name="Goodstein D.M."/>
            <person name="Gonzales M."/>
            <person name="Hellsten U."/>
            <person name="Hyten D.L."/>
            <person name="Jia G."/>
            <person name="Kelly J.D."/>
            <person name="Kudrna D."/>
            <person name="Lee R."/>
            <person name="Richard M.M."/>
            <person name="Miklas P.N."/>
            <person name="Osorno J.M."/>
            <person name="Rodrigues J."/>
            <person name="Thareau V."/>
            <person name="Urrea C.A."/>
            <person name="Wang M."/>
            <person name="Yu Y."/>
            <person name="Zhang M."/>
            <person name="Wing R.A."/>
            <person name="Cregan P.B."/>
            <person name="Rokhsar D.S."/>
            <person name="Jackson S.A."/>
        </authorList>
    </citation>
    <scope>NUCLEOTIDE SEQUENCE [LARGE SCALE GENOMIC DNA]</scope>
    <source>
        <strain evidence="3">cv. G19833</strain>
    </source>
</reference>
<dbReference type="Proteomes" id="UP000000226">
    <property type="component" value="Chromosome 3"/>
</dbReference>
<dbReference type="OrthoDB" id="849214at2759"/>
<feature type="region of interest" description="Disordered" evidence="1">
    <location>
        <begin position="60"/>
        <end position="80"/>
    </location>
</feature>
<feature type="compositionally biased region" description="Basic and acidic residues" evidence="1">
    <location>
        <begin position="66"/>
        <end position="80"/>
    </location>
</feature>
<proteinExistence type="predicted"/>
<evidence type="ECO:0000256" key="1">
    <source>
        <dbReference type="SAM" id="MobiDB-lite"/>
    </source>
</evidence>
<dbReference type="EMBL" id="CM002290">
    <property type="protein sequence ID" value="ESW26277.1"/>
    <property type="molecule type" value="Genomic_DNA"/>
</dbReference>
<accession>V7C7Y5</accession>